<dbReference type="SUPFAM" id="SSF52200">
    <property type="entry name" value="Toll/Interleukin receptor TIR domain"/>
    <property type="match status" value="1"/>
</dbReference>
<feature type="domain" description="TIR" evidence="1">
    <location>
        <begin position="118"/>
        <end position="240"/>
    </location>
</feature>
<dbReference type="PROSITE" id="PS50104">
    <property type="entry name" value="TIR"/>
    <property type="match status" value="1"/>
</dbReference>
<dbReference type="InterPro" id="IPR000157">
    <property type="entry name" value="TIR_dom"/>
</dbReference>
<keyword evidence="3" id="KW-1185">Reference proteome</keyword>
<reference evidence="3" key="1">
    <citation type="submission" date="2018-12" db="EMBL/GenBank/DDBJ databases">
        <title>Complete genome sequence of Paenibacillus sp. MBLB1234.</title>
        <authorList>
            <person name="Nam Y.-D."/>
            <person name="Kang J."/>
            <person name="Chung W.-H."/>
            <person name="Park Y.S."/>
        </authorList>
    </citation>
    <scope>NUCLEOTIDE SEQUENCE [LARGE SCALE GENOMIC DNA]</scope>
    <source>
        <strain evidence="3">MBLB1234</strain>
    </source>
</reference>
<dbReference type="InterPro" id="IPR035897">
    <property type="entry name" value="Toll_tir_struct_dom_sf"/>
</dbReference>
<sequence>MRTILIYENAGELEYSFNGNEDWHETDGISIDFLFKKGTLHRELIDKVINLSKNIDWIKIEGRDFFFDLKKLKATSEIFSDCLWLDGTIHLSYTFDKSMNDEEIVCFTSSKEEIEINMPKKIFLSHRGLDKPLVREYHKLLLELGYEPWLDEEDMAAGAKLHRGILQGMKDSCAAVFFVTPNYIDDGYLEIEIDQAVNQKVKKKNRFAIITLSLPDENGKRGVVPDLLQDFVWKQPSSHLVAFTEIIKALPLINGIKMWKD</sequence>
<evidence type="ECO:0000313" key="2">
    <source>
        <dbReference type="EMBL" id="AZS14327.1"/>
    </source>
</evidence>
<evidence type="ECO:0000313" key="3">
    <source>
        <dbReference type="Proteomes" id="UP000270678"/>
    </source>
</evidence>
<dbReference type="Proteomes" id="UP000270678">
    <property type="component" value="Chromosome"/>
</dbReference>
<gene>
    <name evidence="2" type="ORF">EI981_07555</name>
</gene>
<dbReference type="SMART" id="SM00255">
    <property type="entry name" value="TIR"/>
    <property type="match status" value="1"/>
</dbReference>
<dbReference type="Gene3D" id="3.40.50.10140">
    <property type="entry name" value="Toll/interleukin-1 receptor homology (TIR) domain"/>
    <property type="match status" value="1"/>
</dbReference>
<dbReference type="EMBL" id="CP034346">
    <property type="protein sequence ID" value="AZS14327.1"/>
    <property type="molecule type" value="Genomic_DNA"/>
</dbReference>
<dbReference type="AlphaFoldDB" id="A0A3Q9I9R3"/>
<dbReference type="Pfam" id="PF13676">
    <property type="entry name" value="TIR_2"/>
    <property type="match status" value="1"/>
</dbReference>
<keyword evidence="2" id="KW-0675">Receptor</keyword>
<dbReference type="GO" id="GO:0007165">
    <property type="term" value="P:signal transduction"/>
    <property type="evidence" value="ECO:0007669"/>
    <property type="project" value="InterPro"/>
</dbReference>
<name>A0A3Q9I9R3_9BACL</name>
<proteinExistence type="predicted"/>
<protein>
    <submittedName>
        <fullName evidence="2">Toll/interleukin-1 receptor domain-containing protein</fullName>
    </submittedName>
</protein>
<organism evidence="2 3">
    <name type="scientific">Paenibacillus lutimineralis</name>
    <dbReference type="NCBI Taxonomy" id="2707005"/>
    <lineage>
        <taxon>Bacteria</taxon>
        <taxon>Bacillati</taxon>
        <taxon>Bacillota</taxon>
        <taxon>Bacilli</taxon>
        <taxon>Bacillales</taxon>
        <taxon>Paenibacillaceae</taxon>
        <taxon>Paenibacillus</taxon>
    </lineage>
</organism>
<evidence type="ECO:0000259" key="1">
    <source>
        <dbReference type="PROSITE" id="PS50104"/>
    </source>
</evidence>
<dbReference type="KEGG" id="plut:EI981_07555"/>
<dbReference type="OrthoDB" id="4772211at2"/>
<dbReference type="RefSeq" id="WP_126996891.1">
    <property type="nucleotide sequence ID" value="NZ_CP034346.1"/>
</dbReference>
<accession>A0A3Q9I9R3</accession>